<dbReference type="Proteomes" id="UP000297245">
    <property type="component" value="Unassembled WGS sequence"/>
</dbReference>
<evidence type="ECO:0000313" key="2">
    <source>
        <dbReference type="Proteomes" id="UP000297245"/>
    </source>
</evidence>
<sequence>MLVNTARNNNFQFLHGMTRSSSLAGLVGGSLGGATGDDSRWGSVDRHLGEPTWEIRLSPCLWWGGFSTLGKNKAWVDLWKLGGAPPVSPLFESPPLLSAAVLAHPPMGYPTAADNVRGRGGVRRIDGYRFCKSERRV</sequence>
<accession>A0A4S8MNT1</accession>
<organism evidence="1 2">
    <name type="scientific">Dendrothele bispora (strain CBS 962.96)</name>
    <dbReference type="NCBI Taxonomy" id="1314807"/>
    <lineage>
        <taxon>Eukaryota</taxon>
        <taxon>Fungi</taxon>
        <taxon>Dikarya</taxon>
        <taxon>Basidiomycota</taxon>
        <taxon>Agaricomycotina</taxon>
        <taxon>Agaricomycetes</taxon>
        <taxon>Agaricomycetidae</taxon>
        <taxon>Agaricales</taxon>
        <taxon>Agaricales incertae sedis</taxon>
        <taxon>Dendrothele</taxon>
    </lineage>
</organism>
<dbReference type="EMBL" id="ML179054">
    <property type="protein sequence ID" value="THV04640.1"/>
    <property type="molecule type" value="Genomic_DNA"/>
</dbReference>
<gene>
    <name evidence="1" type="ORF">K435DRAFT_850716</name>
</gene>
<proteinExistence type="predicted"/>
<evidence type="ECO:0000313" key="1">
    <source>
        <dbReference type="EMBL" id="THV04640.1"/>
    </source>
</evidence>
<protein>
    <submittedName>
        <fullName evidence="1">Uncharacterized protein</fullName>
    </submittedName>
</protein>
<dbReference type="AlphaFoldDB" id="A0A4S8MNT1"/>
<keyword evidence="2" id="KW-1185">Reference proteome</keyword>
<reference evidence="1 2" key="1">
    <citation type="journal article" date="2019" name="Nat. Ecol. Evol.">
        <title>Megaphylogeny resolves global patterns of mushroom evolution.</title>
        <authorList>
            <person name="Varga T."/>
            <person name="Krizsan K."/>
            <person name="Foldi C."/>
            <person name="Dima B."/>
            <person name="Sanchez-Garcia M."/>
            <person name="Sanchez-Ramirez S."/>
            <person name="Szollosi G.J."/>
            <person name="Szarkandi J.G."/>
            <person name="Papp V."/>
            <person name="Albert L."/>
            <person name="Andreopoulos W."/>
            <person name="Angelini C."/>
            <person name="Antonin V."/>
            <person name="Barry K.W."/>
            <person name="Bougher N.L."/>
            <person name="Buchanan P."/>
            <person name="Buyck B."/>
            <person name="Bense V."/>
            <person name="Catcheside P."/>
            <person name="Chovatia M."/>
            <person name="Cooper J."/>
            <person name="Damon W."/>
            <person name="Desjardin D."/>
            <person name="Finy P."/>
            <person name="Geml J."/>
            <person name="Haridas S."/>
            <person name="Hughes K."/>
            <person name="Justo A."/>
            <person name="Karasinski D."/>
            <person name="Kautmanova I."/>
            <person name="Kiss B."/>
            <person name="Kocsube S."/>
            <person name="Kotiranta H."/>
            <person name="LaButti K.M."/>
            <person name="Lechner B.E."/>
            <person name="Liimatainen K."/>
            <person name="Lipzen A."/>
            <person name="Lukacs Z."/>
            <person name="Mihaltcheva S."/>
            <person name="Morgado L.N."/>
            <person name="Niskanen T."/>
            <person name="Noordeloos M.E."/>
            <person name="Ohm R.A."/>
            <person name="Ortiz-Santana B."/>
            <person name="Ovrebo C."/>
            <person name="Racz N."/>
            <person name="Riley R."/>
            <person name="Savchenko A."/>
            <person name="Shiryaev A."/>
            <person name="Soop K."/>
            <person name="Spirin V."/>
            <person name="Szebenyi C."/>
            <person name="Tomsovsky M."/>
            <person name="Tulloss R.E."/>
            <person name="Uehling J."/>
            <person name="Grigoriev I.V."/>
            <person name="Vagvolgyi C."/>
            <person name="Papp T."/>
            <person name="Martin F.M."/>
            <person name="Miettinen O."/>
            <person name="Hibbett D.S."/>
            <person name="Nagy L.G."/>
        </authorList>
    </citation>
    <scope>NUCLEOTIDE SEQUENCE [LARGE SCALE GENOMIC DNA]</scope>
    <source>
        <strain evidence="1 2">CBS 962.96</strain>
    </source>
</reference>
<name>A0A4S8MNT1_DENBC</name>